<sequence>MWWEDDDLHVADTDEDWGQNLTDYTWYTEEVDHMTWSGRYFKPPHLDQPEASGKDKEAEKQKDKLLEEKVVLKQLKKIQADISIWGLVMASRVHRQAVLSAMDKAKLSINTTPEQLVGLVFPGGTSPTLTFTDKELSPEGSKHNKPLYISIEYKEKWIPVVLVDTGSTINEHSIAAFTRVLDEASVVLLFRDKVYPHPDKARPTMYQVVKEMVDKMGYALGNETESVSFDLRPSDAINIAVICKLSNVVRCNKVYNEIEKKRTSGKGMCIGGDDDSKMSDETKEEMAKKIGK</sequence>
<evidence type="ECO:0000313" key="2">
    <source>
        <dbReference type="Proteomes" id="UP001060215"/>
    </source>
</evidence>
<organism evidence="1 2">
    <name type="scientific">Camellia lanceoleosa</name>
    <dbReference type="NCBI Taxonomy" id="1840588"/>
    <lineage>
        <taxon>Eukaryota</taxon>
        <taxon>Viridiplantae</taxon>
        <taxon>Streptophyta</taxon>
        <taxon>Embryophyta</taxon>
        <taxon>Tracheophyta</taxon>
        <taxon>Spermatophyta</taxon>
        <taxon>Magnoliopsida</taxon>
        <taxon>eudicotyledons</taxon>
        <taxon>Gunneridae</taxon>
        <taxon>Pentapetalae</taxon>
        <taxon>asterids</taxon>
        <taxon>Ericales</taxon>
        <taxon>Theaceae</taxon>
        <taxon>Camellia</taxon>
    </lineage>
</organism>
<evidence type="ECO:0000313" key="1">
    <source>
        <dbReference type="EMBL" id="KAI8021736.1"/>
    </source>
</evidence>
<proteinExistence type="predicted"/>
<accession>A0ACC0I840</accession>
<dbReference type="Proteomes" id="UP001060215">
    <property type="component" value="Chromosome 6"/>
</dbReference>
<protein>
    <submittedName>
        <fullName evidence="1">Bifunctional nuclease 1</fullName>
    </submittedName>
</protein>
<reference evidence="1 2" key="1">
    <citation type="journal article" date="2022" name="Plant J.">
        <title>Chromosome-level genome of Camellia lanceoleosa provides a valuable resource for understanding genome evolution and self-incompatibility.</title>
        <authorList>
            <person name="Gong W."/>
            <person name="Xiao S."/>
            <person name="Wang L."/>
            <person name="Liao Z."/>
            <person name="Chang Y."/>
            <person name="Mo W."/>
            <person name="Hu G."/>
            <person name="Li W."/>
            <person name="Zhao G."/>
            <person name="Zhu H."/>
            <person name="Hu X."/>
            <person name="Ji K."/>
            <person name="Xiang X."/>
            <person name="Song Q."/>
            <person name="Yuan D."/>
            <person name="Jin S."/>
            <person name="Zhang L."/>
        </authorList>
    </citation>
    <scope>NUCLEOTIDE SEQUENCE [LARGE SCALE GENOMIC DNA]</scope>
    <source>
        <strain evidence="1">SQ_2022a</strain>
    </source>
</reference>
<dbReference type="EMBL" id="CM045763">
    <property type="protein sequence ID" value="KAI8021736.1"/>
    <property type="molecule type" value="Genomic_DNA"/>
</dbReference>
<gene>
    <name evidence="1" type="ORF">LOK49_LG03G02724</name>
</gene>
<comment type="caution">
    <text evidence="1">The sequence shown here is derived from an EMBL/GenBank/DDBJ whole genome shotgun (WGS) entry which is preliminary data.</text>
</comment>
<keyword evidence="2" id="KW-1185">Reference proteome</keyword>
<name>A0ACC0I840_9ERIC</name>